<dbReference type="PANTHER" id="PTHR45768:SF18">
    <property type="entry name" value="RING-H2 FINGER PROTEIN ATL47-RELATED"/>
    <property type="match status" value="1"/>
</dbReference>
<evidence type="ECO:0000256" key="6">
    <source>
        <dbReference type="ARBA" id="ARBA00022771"/>
    </source>
</evidence>
<organism evidence="14 15">
    <name type="scientific">Erythranthe guttata</name>
    <name type="common">Yellow monkey flower</name>
    <name type="synonym">Mimulus guttatus</name>
    <dbReference type="NCBI Taxonomy" id="4155"/>
    <lineage>
        <taxon>Eukaryota</taxon>
        <taxon>Viridiplantae</taxon>
        <taxon>Streptophyta</taxon>
        <taxon>Embryophyta</taxon>
        <taxon>Tracheophyta</taxon>
        <taxon>Spermatophyta</taxon>
        <taxon>Magnoliopsida</taxon>
        <taxon>eudicotyledons</taxon>
        <taxon>Gunneridae</taxon>
        <taxon>Pentapetalae</taxon>
        <taxon>asterids</taxon>
        <taxon>lamiids</taxon>
        <taxon>Lamiales</taxon>
        <taxon>Phrymaceae</taxon>
        <taxon>Erythranthe</taxon>
    </lineage>
</organism>
<comment type="pathway">
    <text evidence="2">Protein modification; protein ubiquitination.</text>
</comment>
<evidence type="ECO:0000256" key="3">
    <source>
        <dbReference type="ARBA" id="ARBA00022679"/>
    </source>
</evidence>
<evidence type="ECO:0000256" key="11">
    <source>
        <dbReference type="ARBA" id="ARBA00024209"/>
    </source>
</evidence>
<dbReference type="SUPFAM" id="SSF57850">
    <property type="entry name" value="RING/U-box"/>
    <property type="match status" value="1"/>
</dbReference>
<feature type="non-terminal residue" evidence="14">
    <location>
        <position position="80"/>
    </location>
</feature>
<feature type="domain" description="RING-type" evidence="13">
    <location>
        <begin position="18"/>
        <end position="60"/>
    </location>
</feature>
<evidence type="ECO:0000256" key="7">
    <source>
        <dbReference type="ARBA" id="ARBA00022786"/>
    </source>
</evidence>
<dbReference type="UniPathway" id="UPA00143"/>
<sequence length="80" mass="9244">MPPIEEEEEEESVEVVECVVCLCRVIRGEKYKILPNCNHGFHSHCIDSWLKRHSTCPLCRSSVTSISYCNITNRDIITFD</sequence>
<dbReference type="InterPro" id="IPR001841">
    <property type="entry name" value="Znf_RING"/>
</dbReference>
<dbReference type="SMART" id="SM00184">
    <property type="entry name" value="RING"/>
    <property type="match status" value="1"/>
</dbReference>
<dbReference type="InterPro" id="IPR013083">
    <property type="entry name" value="Znf_RING/FYVE/PHD"/>
</dbReference>
<dbReference type="Pfam" id="PF13639">
    <property type="entry name" value="zf-RING_2"/>
    <property type="match status" value="1"/>
</dbReference>
<dbReference type="EMBL" id="KI632223">
    <property type="protein sequence ID" value="EYU21264.1"/>
    <property type="molecule type" value="Genomic_DNA"/>
</dbReference>
<dbReference type="AlphaFoldDB" id="A0A022Q0F5"/>
<dbReference type="Proteomes" id="UP000030748">
    <property type="component" value="Unassembled WGS sequence"/>
</dbReference>
<evidence type="ECO:0000256" key="1">
    <source>
        <dbReference type="ARBA" id="ARBA00004167"/>
    </source>
</evidence>
<keyword evidence="4" id="KW-0812">Transmembrane</keyword>
<evidence type="ECO:0000313" key="15">
    <source>
        <dbReference type="Proteomes" id="UP000030748"/>
    </source>
</evidence>
<evidence type="ECO:0000259" key="13">
    <source>
        <dbReference type="PROSITE" id="PS50089"/>
    </source>
</evidence>
<keyword evidence="15" id="KW-1185">Reference proteome</keyword>
<keyword evidence="10" id="KW-0472">Membrane</keyword>
<dbReference type="PROSITE" id="PS50089">
    <property type="entry name" value="ZF_RING_2"/>
    <property type="match status" value="1"/>
</dbReference>
<evidence type="ECO:0000256" key="5">
    <source>
        <dbReference type="ARBA" id="ARBA00022723"/>
    </source>
</evidence>
<comment type="similarity">
    <text evidence="11">Belongs to the RING-type zinc finger family. ATL subfamily.</text>
</comment>
<comment type="subcellular location">
    <subcellularLocation>
        <location evidence="1">Membrane</location>
        <topology evidence="1">Single-pass membrane protein</topology>
    </subcellularLocation>
</comment>
<keyword evidence="8" id="KW-0862">Zinc</keyword>
<gene>
    <name evidence="14" type="ORF">MIMGU_mgv1a020651mg</name>
</gene>
<dbReference type="GO" id="GO:0008270">
    <property type="term" value="F:zinc ion binding"/>
    <property type="evidence" value="ECO:0007669"/>
    <property type="project" value="UniProtKB-KW"/>
</dbReference>
<name>A0A022Q0F5_ERYGU</name>
<evidence type="ECO:0000256" key="9">
    <source>
        <dbReference type="ARBA" id="ARBA00022989"/>
    </source>
</evidence>
<keyword evidence="9" id="KW-1133">Transmembrane helix</keyword>
<protein>
    <recommendedName>
        <fullName evidence="13">RING-type domain-containing protein</fullName>
    </recommendedName>
</protein>
<evidence type="ECO:0000256" key="8">
    <source>
        <dbReference type="ARBA" id="ARBA00022833"/>
    </source>
</evidence>
<evidence type="ECO:0000313" key="14">
    <source>
        <dbReference type="EMBL" id="EYU21264.1"/>
    </source>
</evidence>
<evidence type="ECO:0000256" key="4">
    <source>
        <dbReference type="ARBA" id="ARBA00022692"/>
    </source>
</evidence>
<keyword evidence="6 12" id="KW-0863">Zinc-finger</keyword>
<reference evidence="14 15" key="1">
    <citation type="journal article" date="2013" name="Proc. Natl. Acad. Sci. U.S.A.">
        <title>Fine-scale variation in meiotic recombination in Mimulus inferred from population shotgun sequencing.</title>
        <authorList>
            <person name="Hellsten U."/>
            <person name="Wright K.M."/>
            <person name="Jenkins J."/>
            <person name="Shu S."/>
            <person name="Yuan Y."/>
            <person name="Wessler S.R."/>
            <person name="Schmutz J."/>
            <person name="Willis J.H."/>
            <person name="Rokhsar D.S."/>
        </authorList>
    </citation>
    <scope>NUCLEOTIDE SEQUENCE [LARGE SCALE GENOMIC DNA]</scope>
    <source>
        <strain evidence="15">cv. DUN x IM62</strain>
    </source>
</reference>
<keyword evidence="3" id="KW-0808">Transferase</keyword>
<dbReference type="PANTHER" id="PTHR45768">
    <property type="entry name" value="E3 UBIQUITIN-PROTEIN LIGASE RNF13-LIKE"/>
    <property type="match status" value="1"/>
</dbReference>
<dbReference type="Gene3D" id="3.30.40.10">
    <property type="entry name" value="Zinc/RING finger domain, C3HC4 (zinc finger)"/>
    <property type="match status" value="1"/>
</dbReference>
<proteinExistence type="inferred from homology"/>
<dbReference type="GO" id="GO:0016567">
    <property type="term" value="P:protein ubiquitination"/>
    <property type="evidence" value="ECO:0007669"/>
    <property type="project" value="UniProtKB-UniPathway"/>
</dbReference>
<dbReference type="GO" id="GO:0016020">
    <property type="term" value="C:membrane"/>
    <property type="evidence" value="ECO:0007669"/>
    <property type="project" value="UniProtKB-SubCell"/>
</dbReference>
<evidence type="ECO:0000256" key="2">
    <source>
        <dbReference type="ARBA" id="ARBA00004906"/>
    </source>
</evidence>
<dbReference type="GO" id="GO:0016740">
    <property type="term" value="F:transferase activity"/>
    <property type="evidence" value="ECO:0007669"/>
    <property type="project" value="UniProtKB-KW"/>
</dbReference>
<keyword evidence="5" id="KW-0479">Metal-binding</keyword>
<evidence type="ECO:0000256" key="12">
    <source>
        <dbReference type="PROSITE-ProRule" id="PRU00175"/>
    </source>
</evidence>
<evidence type="ECO:0000256" key="10">
    <source>
        <dbReference type="ARBA" id="ARBA00023136"/>
    </source>
</evidence>
<accession>A0A022Q0F5</accession>
<keyword evidence="7" id="KW-0833">Ubl conjugation pathway</keyword>